<dbReference type="Gene3D" id="2.60.40.10">
    <property type="entry name" value="Immunoglobulins"/>
    <property type="match status" value="11"/>
</dbReference>
<dbReference type="GO" id="GO:0005524">
    <property type="term" value="F:ATP binding"/>
    <property type="evidence" value="ECO:0007669"/>
    <property type="project" value="InterPro"/>
</dbReference>
<evidence type="ECO:0000256" key="6">
    <source>
        <dbReference type="ARBA" id="ARBA00022777"/>
    </source>
</evidence>
<comment type="subcellular location">
    <subcellularLocation>
        <location evidence="1">Cytoplasm</location>
    </subcellularLocation>
</comment>
<keyword evidence="8" id="KW-0393">Immunoglobulin domain</keyword>
<dbReference type="Gene3D" id="3.30.200.20">
    <property type="entry name" value="Phosphorylase Kinase, domain 1"/>
    <property type="match status" value="1"/>
</dbReference>
<keyword evidence="15" id="KW-1185">Reference proteome</keyword>
<dbReference type="PRINTS" id="PR00014">
    <property type="entry name" value="FNTYPEIII"/>
</dbReference>
<evidence type="ECO:0000256" key="9">
    <source>
        <dbReference type="SAM" id="MobiDB-lite"/>
    </source>
</evidence>
<dbReference type="InterPro" id="IPR011009">
    <property type="entry name" value="Kinase-like_dom_sf"/>
</dbReference>
<dbReference type="SMART" id="SM00060">
    <property type="entry name" value="FN3"/>
    <property type="match status" value="2"/>
</dbReference>
<dbReference type="InterPro" id="IPR036179">
    <property type="entry name" value="Ig-like_dom_sf"/>
</dbReference>
<dbReference type="GO" id="GO:0060298">
    <property type="term" value="P:positive regulation of sarcomere organization"/>
    <property type="evidence" value="ECO:0007669"/>
    <property type="project" value="UniProtKB-ARBA"/>
</dbReference>
<dbReference type="FunFam" id="2.60.40.10:FF:000425">
    <property type="entry name" value="Myosin light chain kinase"/>
    <property type="match status" value="1"/>
</dbReference>
<feature type="compositionally biased region" description="Polar residues" evidence="9">
    <location>
        <begin position="1359"/>
        <end position="1379"/>
    </location>
</feature>
<dbReference type="FunFam" id="2.60.40.10:FF:000107">
    <property type="entry name" value="Myosin, light chain kinase a"/>
    <property type="match status" value="2"/>
</dbReference>
<dbReference type="Gene3D" id="1.10.510.10">
    <property type="entry name" value="Transferase(Phosphotransferase) domain 1"/>
    <property type="match status" value="1"/>
</dbReference>
<evidence type="ECO:0000259" key="13">
    <source>
        <dbReference type="PROSITE" id="PS50853"/>
    </source>
</evidence>
<dbReference type="Pfam" id="PF07679">
    <property type="entry name" value="I-set"/>
    <property type="match status" value="9"/>
</dbReference>
<feature type="domain" description="Ig-like" evidence="12">
    <location>
        <begin position="1230"/>
        <end position="1319"/>
    </location>
</feature>
<feature type="domain" description="Ig-like" evidence="12">
    <location>
        <begin position="125"/>
        <end position="215"/>
    </location>
</feature>
<dbReference type="FunFam" id="2.60.40.10:FF:001477">
    <property type="entry name" value="Titin b"/>
    <property type="match status" value="1"/>
</dbReference>
<evidence type="ECO:0000256" key="2">
    <source>
        <dbReference type="ARBA" id="ARBA00006692"/>
    </source>
</evidence>
<accession>A0A8C4QLJ7</accession>
<organism evidence="14 15">
    <name type="scientific">Eptatretus burgeri</name>
    <name type="common">Inshore hagfish</name>
    <dbReference type="NCBI Taxonomy" id="7764"/>
    <lineage>
        <taxon>Eukaryota</taxon>
        <taxon>Metazoa</taxon>
        <taxon>Chordata</taxon>
        <taxon>Craniata</taxon>
        <taxon>Vertebrata</taxon>
        <taxon>Cyclostomata</taxon>
        <taxon>Myxini</taxon>
        <taxon>Myxiniformes</taxon>
        <taxon>Myxinidae</taxon>
        <taxon>Eptatretinae</taxon>
        <taxon>Eptatretus</taxon>
    </lineage>
</organism>
<feature type="domain" description="Ig-like" evidence="12">
    <location>
        <begin position="1409"/>
        <end position="1497"/>
    </location>
</feature>
<dbReference type="OMA" id="WTSCTLA"/>
<evidence type="ECO:0000256" key="3">
    <source>
        <dbReference type="ARBA" id="ARBA00022490"/>
    </source>
</evidence>
<dbReference type="Proteomes" id="UP000694388">
    <property type="component" value="Unplaced"/>
</dbReference>
<dbReference type="PANTHER" id="PTHR47633">
    <property type="entry name" value="IMMUNOGLOBULIN"/>
    <property type="match status" value="1"/>
</dbReference>
<dbReference type="FunFam" id="2.60.40.10:FF:000867">
    <property type="entry name" value="Titin a"/>
    <property type="match status" value="1"/>
</dbReference>
<keyword evidence="6" id="KW-0418">Kinase</keyword>
<evidence type="ECO:0000256" key="8">
    <source>
        <dbReference type="ARBA" id="ARBA00023319"/>
    </source>
</evidence>
<feature type="chain" id="PRO_5034328719" description="Titin" evidence="10">
    <location>
        <begin position="20"/>
        <end position="1878"/>
    </location>
</feature>
<dbReference type="InterPro" id="IPR013098">
    <property type="entry name" value="Ig_I-set"/>
</dbReference>
<reference evidence="14" key="1">
    <citation type="submission" date="2025-08" db="UniProtKB">
        <authorList>
            <consortium name="Ensembl"/>
        </authorList>
    </citation>
    <scope>IDENTIFICATION</scope>
</reference>
<evidence type="ECO:0000259" key="11">
    <source>
        <dbReference type="PROSITE" id="PS50011"/>
    </source>
</evidence>
<dbReference type="PROSITE" id="PS50835">
    <property type="entry name" value="IG_LIKE"/>
    <property type="match status" value="8"/>
</dbReference>
<comment type="similarity">
    <text evidence="2">Belongs to the protein kinase superfamily. CAMK Ser/Thr protein kinase family.</text>
</comment>
<evidence type="ECO:0000256" key="4">
    <source>
        <dbReference type="ARBA" id="ARBA00022679"/>
    </source>
</evidence>
<keyword evidence="5" id="KW-0677">Repeat</keyword>
<feature type="domain" description="Ig-like" evidence="12">
    <location>
        <begin position="1639"/>
        <end position="1727"/>
    </location>
</feature>
<reference evidence="14" key="2">
    <citation type="submission" date="2025-09" db="UniProtKB">
        <authorList>
            <consortium name="Ensembl"/>
        </authorList>
    </citation>
    <scope>IDENTIFICATION</scope>
</reference>
<feature type="signal peptide" evidence="10">
    <location>
        <begin position="1"/>
        <end position="19"/>
    </location>
</feature>
<keyword evidence="4" id="KW-0808">Transferase</keyword>
<evidence type="ECO:0000313" key="14">
    <source>
        <dbReference type="Ensembl" id="ENSEBUP00000017158.1"/>
    </source>
</evidence>
<dbReference type="FunFam" id="2.60.40.10:FF:000345">
    <property type="entry name" value="Muscle M-line assembly protein unc-89"/>
    <property type="match status" value="1"/>
</dbReference>
<evidence type="ECO:0000313" key="15">
    <source>
        <dbReference type="Proteomes" id="UP000694388"/>
    </source>
</evidence>
<proteinExistence type="inferred from homology"/>
<dbReference type="CDD" id="cd00096">
    <property type="entry name" value="Ig"/>
    <property type="match status" value="2"/>
</dbReference>
<protein>
    <recommendedName>
        <fullName evidence="16">Titin</fullName>
    </recommendedName>
</protein>
<feature type="domain" description="Fibronectin type-III" evidence="13">
    <location>
        <begin position="20"/>
        <end position="119"/>
    </location>
</feature>
<dbReference type="GO" id="GO:0055013">
    <property type="term" value="P:cardiac muscle cell development"/>
    <property type="evidence" value="ECO:0007669"/>
    <property type="project" value="UniProtKB-ARBA"/>
</dbReference>
<dbReference type="InterPro" id="IPR003961">
    <property type="entry name" value="FN3_dom"/>
</dbReference>
<dbReference type="Ensembl" id="ENSEBUT00000017734.1">
    <property type="protein sequence ID" value="ENSEBUP00000017158.1"/>
    <property type="gene ID" value="ENSEBUG00000010728.1"/>
</dbReference>
<dbReference type="PROSITE" id="PS50853">
    <property type="entry name" value="FN3"/>
    <property type="match status" value="2"/>
</dbReference>
<sequence length="1878" mass="210678">MEPAYPWKFLLWLLQRVLTENQELQASQPSSAITKESVVVAWKPPISDGGAKIRNYYLEKREKKQTRWIAVTTEDIRETVYSVTGLIEGLEYEFHVKCENLGGESDWSEPSDPVIPKSDVPIQPPCFKEELRNLNVKHTSNATFVCKVTGHPKPVVKWYRQGKELDPDGEKIIFQEFKGGYHQLVISNVKEEDSAVYQVRATNQGGSISASASLDVEIPAKIHLPKHLEGMGAVHALRGEIVSIKIPFSGRPDPVITWQKGQDLIDNNGHYQVIVTRSFTSLVFMNGVQISDAGFYVVCAKNRFGIDQKTVELDVADVPDSPRGLKVVDVTRDSVALEWAPPASDGGSRVLSYTVEKCATTALQWIRVASTRDPHYTVIDLFGKTSYQFRVIAENKFGQSQPSEPTQPVTTKENKLQSHDYDLEVDDSDTFQTSVAHTSSTKVLHERYNIAEQLGRGEFGIVHRCVETRTKKTYLAKFSKVKGVDQVQITKEISILNKARHQNILNLHEAFESLEEIVMIFEFISGQDIFERMLTVDLTEREIIMYIHQVCSALAFLHHQNIGHFDIRPENIIYMSRVSSRIKIVEFGHARALTPGETFRIGFTAAEYFAPEVHMHDLVHTQTDMWSVGTLTYVLLSGLNPFAAETNQQMVENIERTQYTFDEEAFKDVTIEALDFVDRLLVKERRHRMTAEEALKHVWLKQKVEKTSTKVIRTMRHRRYYQVLVKKDWNVSISAARIAMGGPIRTQRGVTVAKVKVAPSCIGPVAGSIWHSAVEEGQHAYFICHIENYDQATQVTWYSGVRQLENCEHHEISYEEGVAKLTIDNLNKSDDGTYRCKVVNEYGEDSSYCDLFIKGVREYRDHYMQRTKKVKRPRDTMRLLERPPEFTLPLYNRTDYVGDTIRFGVTITVHPEPRVTWYKSGQKIKPEEDEKKYKFEYDKGLYQLVIHNLTDDDSAEYSVVARNRYGEDFCKANLSVVPRPKAKEDTLRPMFKRLLANVECQEGETVRFECRIGGVPLPKLVWEKDGELISLGQHVEILHEGLDYFTLIIHHTFIEDSGMYRVTATNSAGSASCQAYLKVARITYVRRRYRSDTEREVQVKKHVDKTVKIAEIMSGAESTSLTPVAKEALRQASIMYKPAVSTRTVKGEYTIEKKVLEEKKEIRMPYTIPAPRKALTLEESHAVTVSQMAVTESHEGKLVSESHSDFERSFKESMATEETSTFKTVKTSHPARITTRPQSVTVTQGERVQFDCVTDGEPVPSVMWSHEGKPVTSSARHTMTTSEYHSVLKIKDVEPSDEGTYTVIAENSEGKDEAKFTLTIRKSVAKEPSKVTIPRVKSPERKTVDPKVSSSEGEVKSPDLQTSSSKQVQRPPAETSQSKKSTEDIITAALEGNRADEVNKMPTSQGEEPFFSARLQDMEAQGDSIAKLSVRISTTPTAVVQWSKDGKVLSQGGKYEIFEEAGGFHLEIYDTESSDSGCYMCTATNSAGTSTTCCILTIKSTKESLNILQLSSQKSTNISDCTGIVHEEVVKQEFPSRHVKASDIETMASKTKMSISEGQNVTLKATIPEASDVKWLINGMEVRNSSNHQYGRSGADQTLTISKATHYDSGIITCEGKTQQGIVKCQFDVMLEDLVKNVPVFITQPRSQNVNEGQNVIFTCEVSGDPHPVVEWMKDKELVSITKHMKLSQSKNIHTLEILKVNERNSGKYTVIAKNINGQCAATVSLSVFPLVEEPAKQMVLANVATTGGIKNLEMVQKTSDTTEELLSSSTSQKSMFTMASSTMSSKSETSSLSHCEIQQSGQVHVEYGSAHRPFAEGEHTPPVIEALPTEVSISRGKVLTVTCTFTASPSPEDAGLYTLQISNALGMSSSDVLVHIL</sequence>
<dbReference type="SMART" id="SM00408">
    <property type="entry name" value="IGc2"/>
    <property type="match status" value="9"/>
</dbReference>
<evidence type="ECO:0000256" key="10">
    <source>
        <dbReference type="SAM" id="SignalP"/>
    </source>
</evidence>
<dbReference type="FunFam" id="2.60.40.10:FF:000127">
    <property type="entry name" value="titin isoform X1"/>
    <property type="match status" value="2"/>
</dbReference>
<keyword evidence="7" id="KW-1015">Disulfide bond</keyword>
<evidence type="ECO:0000256" key="1">
    <source>
        <dbReference type="ARBA" id="ARBA00004496"/>
    </source>
</evidence>
<feature type="domain" description="Ig-like" evidence="12">
    <location>
        <begin position="764"/>
        <end position="847"/>
    </location>
</feature>
<evidence type="ECO:0000256" key="5">
    <source>
        <dbReference type="ARBA" id="ARBA00022737"/>
    </source>
</evidence>
<dbReference type="GO" id="GO:0004672">
    <property type="term" value="F:protein kinase activity"/>
    <property type="evidence" value="ECO:0007669"/>
    <property type="project" value="InterPro"/>
</dbReference>
<dbReference type="InterPro" id="IPR013783">
    <property type="entry name" value="Ig-like_fold"/>
</dbReference>
<keyword evidence="10" id="KW-0732">Signal</keyword>
<evidence type="ECO:0008006" key="16">
    <source>
        <dbReference type="Google" id="ProtNLM"/>
    </source>
</evidence>
<evidence type="ECO:0000256" key="7">
    <source>
        <dbReference type="ARBA" id="ARBA00023157"/>
    </source>
</evidence>
<dbReference type="GO" id="GO:0031672">
    <property type="term" value="C:A band"/>
    <property type="evidence" value="ECO:0007669"/>
    <property type="project" value="UniProtKB-ARBA"/>
</dbReference>
<dbReference type="GO" id="GO:0003007">
    <property type="term" value="P:heart morphogenesis"/>
    <property type="evidence" value="ECO:0007669"/>
    <property type="project" value="UniProtKB-ARBA"/>
</dbReference>
<dbReference type="PROSITE" id="PS50011">
    <property type="entry name" value="PROTEIN_KINASE_DOM"/>
    <property type="match status" value="1"/>
</dbReference>
<feature type="domain" description="Ig-like" evidence="12">
    <location>
        <begin position="1535"/>
        <end position="1614"/>
    </location>
</feature>
<evidence type="ECO:0000259" key="12">
    <source>
        <dbReference type="PROSITE" id="PS50835"/>
    </source>
</evidence>
<feature type="domain" description="Ig-like" evidence="12">
    <location>
        <begin position="989"/>
        <end position="1078"/>
    </location>
</feature>
<dbReference type="InterPro" id="IPR007110">
    <property type="entry name" value="Ig-like_dom"/>
</dbReference>
<feature type="domain" description="Ig-like" evidence="12">
    <location>
        <begin position="884"/>
        <end position="975"/>
    </location>
</feature>
<dbReference type="GeneTree" id="ENSGT01150000286978"/>
<dbReference type="SUPFAM" id="SSF49265">
    <property type="entry name" value="Fibronectin type III"/>
    <property type="match status" value="1"/>
</dbReference>
<keyword evidence="3" id="KW-0963">Cytoplasm</keyword>
<dbReference type="InterPro" id="IPR003598">
    <property type="entry name" value="Ig_sub2"/>
</dbReference>
<dbReference type="FunFam" id="1.10.510.10:FF:000329">
    <property type="entry name" value="Titin a"/>
    <property type="match status" value="1"/>
</dbReference>
<dbReference type="PROSITE" id="PS00109">
    <property type="entry name" value="PROTEIN_KINASE_TYR"/>
    <property type="match status" value="1"/>
</dbReference>
<dbReference type="InterPro" id="IPR036116">
    <property type="entry name" value="FN3_sf"/>
</dbReference>
<dbReference type="GO" id="GO:0045989">
    <property type="term" value="P:positive regulation of striated muscle contraction"/>
    <property type="evidence" value="ECO:0007669"/>
    <property type="project" value="UniProtKB-ARBA"/>
</dbReference>
<dbReference type="InterPro" id="IPR008266">
    <property type="entry name" value="Tyr_kinase_AS"/>
</dbReference>
<dbReference type="FunFam" id="2.60.40.10:FF:000673">
    <property type="entry name" value="Titin a"/>
    <property type="match status" value="1"/>
</dbReference>
<dbReference type="Pfam" id="PF00069">
    <property type="entry name" value="Pkinase"/>
    <property type="match status" value="1"/>
</dbReference>
<feature type="domain" description="Fibronectin type-III" evidence="13">
    <location>
        <begin position="321"/>
        <end position="414"/>
    </location>
</feature>
<dbReference type="SUPFAM" id="SSF56112">
    <property type="entry name" value="Protein kinase-like (PK-like)"/>
    <property type="match status" value="1"/>
</dbReference>
<dbReference type="InterPro" id="IPR000719">
    <property type="entry name" value="Prot_kinase_dom"/>
</dbReference>
<feature type="region of interest" description="Disordered" evidence="9">
    <location>
        <begin position="1327"/>
        <end position="1383"/>
    </location>
</feature>
<dbReference type="FunFam" id="2.60.40.10:FF:001399">
    <property type="entry name" value="Titin a"/>
    <property type="match status" value="1"/>
</dbReference>
<name>A0A8C4QLJ7_EPTBU</name>
<dbReference type="PANTHER" id="PTHR47633:SF7">
    <property type="entry name" value="TITIN HOMOLOG"/>
    <property type="match status" value="1"/>
</dbReference>
<dbReference type="InterPro" id="IPR003599">
    <property type="entry name" value="Ig_sub"/>
</dbReference>
<dbReference type="Pfam" id="PF00041">
    <property type="entry name" value="fn3"/>
    <property type="match status" value="2"/>
</dbReference>
<dbReference type="SMART" id="SM00409">
    <property type="entry name" value="IG"/>
    <property type="match status" value="10"/>
</dbReference>
<dbReference type="CDD" id="cd00063">
    <property type="entry name" value="FN3"/>
    <property type="match status" value="2"/>
</dbReference>
<dbReference type="SUPFAM" id="SSF48726">
    <property type="entry name" value="Immunoglobulin"/>
    <property type="match status" value="10"/>
</dbReference>
<feature type="domain" description="Protein kinase" evidence="11">
    <location>
        <begin position="448"/>
        <end position="700"/>
    </location>
</feature>